<evidence type="ECO:0000313" key="4">
    <source>
        <dbReference type="Proteomes" id="UP001523216"/>
    </source>
</evidence>
<feature type="domain" description="HIT" evidence="2">
    <location>
        <begin position="51"/>
        <end position="122"/>
    </location>
</feature>
<dbReference type="InterPro" id="IPR036265">
    <property type="entry name" value="HIT-like_sf"/>
</dbReference>
<protein>
    <submittedName>
        <fullName evidence="3">HIT domain-containing protein</fullName>
    </submittedName>
</protein>
<proteinExistence type="predicted"/>
<evidence type="ECO:0000259" key="2">
    <source>
        <dbReference type="PROSITE" id="PS51084"/>
    </source>
</evidence>
<comment type="caution">
    <text evidence="3">The sequence shown here is derived from an EMBL/GenBank/DDBJ whole genome shotgun (WGS) entry which is preliminary data.</text>
</comment>
<keyword evidence="4" id="KW-1185">Reference proteome</keyword>
<gene>
    <name evidence="3" type="ORF">LXN57_29665</name>
</gene>
<dbReference type="PROSITE" id="PS51084">
    <property type="entry name" value="HIT_2"/>
    <property type="match status" value="1"/>
</dbReference>
<dbReference type="EMBL" id="JAMQOL010000042">
    <property type="protein sequence ID" value="MCM4081749.1"/>
    <property type="molecule type" value="Genomic_DNA"/>
</dbReference>
<organism evidence="3 4">
    <name type="scientific">Paractinoplanes hotanensis</name>
    <dbReference type="NCBI Taxonomy" id="2906497"/>
    <lineage>
        <taxon>Bacteria</taxon>
        <taxon>Bacillati</taxon>
        <taxon>Actinomycetota</taxon>
        <taxon>Actinomycetes</taxon>
        <taxon>Micromonosporales</taxon>
        <taxon>Micromonosporaceae</taxon>
        <taxon>Paractinoplanes</taxon>
    </lineage>
</organism>
<dbReference type="Gene3D" id="3.30.428.10">
    <property type="entry name" value="HIT-like"/>
    <property type="match status" value="1"/>
</dbReference>
<reference evidence="3 4" key="1">
    <citation type="submission" date="2022-06" db="EMBL/GenBank/DDBJ databases">
        <title>Actinoplanes abujensis sp. nov., isolated from Nigerian arid soil.</title>
        <authorList>
            <person name="Ding P."/>
        </authorList>
    </citation>
    <scope>NUCLEOTIDE SEQUENCE [LARGE SCALE GENOMIC DNA]</scope>
    <source>
        <strain evidence="4">TRM88002</strain>
    </source>
</reference>
<evidence type="ECO:0000313" key="3">
    <source>
        <dbReference type="EMBL" id="MCM4081749.1"/>
    </source>
</evidence>
<dbReference type="Proteomes" id="UP001523216">
    <property type="component" value="Unassembled WGS sequence"/>
</dbReference>
<accession>A0ABT0Y6T6</accession>
<dbReference type="Pfam" id="PF01230">
    <property type="entry name" value="HIT"/>
    <property type="match status" value="1"/>
</dbReference>
<name>A0ABT0Y6T6_9ACTN</name>
<evidence type="ECO:0000256" key="1">
    <source>
        <dbReference type="PROSITE-ProRule" id="PRU00464"/>
    </source>
</evidence>
<dbReference type="SUPFAM" id="SSF54197">
    <property type="entry name" value="HIT-like"/>
    <property type="match status" value="1"/>
</dbReference>
<dbReference type="InterPro" id="IPR011146">
    <property type="entry name" value="HIT-like"/>
</dbReference>
<feature type="short sequence motif" description="Histidine triad motif" evidence="1">
    <location>
        <begin position="107"/>
        <end position="111"/>
    </location>
</feature>
<dbReference type="RefSeq" id="WP_251801501.1">
    <property type="nucleotide sequence ID" value="NZ_JAMQOL010000042.1"/>
</dbReference>
<sequence>MGWPDDWGAMVDGSACPHCAEGRPAQTPRKLRIGGSAVTDIYVPRRALVRGYAVVYWRGRHVVELHHLTDDEARLYDDDVRRLARAIEAHFRPLKINYMTAGNIVPHLHTHVTARYRDDPAPGAPLPHDRNIEMPEAQWRADAAALRALLS</sequence>